<feature type="transmembrane region" description="Helical" evidence="2">
    <location>
        <begin position="71"/>
        <end position="97"/>
    </location>
</feature>
<feature type="domain" description="Glycerophosphoryl diester phosphodiesterase membrane" evidence="3">
    <location>
        <begin position="213"/>
        <end position="339"/>
    </location>
</feature>
<feature type="transmembrane region" description="Helical" evidence="2">
    <location>
        <begin position="164"/>
        <end position="196"/>
    </location>
</feature>
<keyword evidence="2" id="KW-1133">Transmembrane helix</keyword>
<gene>
    <name evidence="4" type="ORF">NS354_02490</name>
</gene>
<feature type="region of interest" description="Disordered" evidence="1">
    <location>
        <begin position="375"/>
        <end position="399"/>
    </location>
</feature>
<dbReference type="Proteomes" id="UP000070810">
    <property type="component" value="Unassembled WGS sequence"/>
</dbReference>
<evidence type="ECO:0000313" key="5">
    <source>
        <dbReference type="Proteomes" id="UP000070810"/>
    </source>
</evidence>
<dbReference type="InterPro" id="IPR018476">
    <property type="entry name" value="GlyceroP-diester-Pdiesterase_M"/>
</dbReference>
<feature type="transmembrane region" description="Helical" evidence="2">
    <location>
        <begin position="261"/>
        <end position="291"/>
    </location>
</feature>
<sequence length="399" mass="41786">MYEMADPDFHAAQRNGDSAPPTSEGARSSSSSTPPAIADPVPPAPARFVPMGAWQIIGRSFGLLASNPRRVLIAGVLIPFLISGTAALASQLALVAAEHAEYRPEHLSLLLLSFVVTMVELVLSLVVPTAAQAYVLMSFREAVLGNRASNATIFSGLREVWGGLILWVLILAGAGAAVAIVAVVLVFLFLLATVVFSGDASSSSAPSAVWPGLVILLALICIPVVWLSIRVALTPAVIVLDRMRLGAAIRESWRLTRGRGWRVFGVFFALGSAHMIVSLLALIVCIFAAAAVMGAVYFEMFGPFEHWTLVLMFPVVQALLAAISVAVTANAAGLLTVDARMRDGWLAGSLNGYAAARDAGFASYALPDPFVSPPESFAPPGALSTAARPDPGSHTTTSS</sequence>
<evidence type="ECO:0000313" key="4">
    <source>
        <dbReference type="EMBL" id="KTR86842.1"/>
    </source>
</evidence>
<dbReference type="Pfam" id="PF10110">
    <property type="entry name" value="GPDPase_memb"/>
    <property type="match status" value="1"/>
</dbReference>
<evidence type="ECO:0000256" key="2">
    <source>
        <dbReference type="SAM" id="Phobius"/>
    </source>
</evidence>
<keyword evidence="2" id="KW-0472">Membrane</keyword>
<dbReference type="EMBL" id="LDRK01000013">
    <property type="protein sequence ID" value="KTR86842.1"/>
    <property type="molecule type" value="Genomic_DNA"/>
</dbReference>
<reference evidence="4 5" key="1">
    <citation type="journal article" date="2016" name="Front. Microbiol.">
        <title>Genomic Resource of Rice Seed Associated Bacteria.</title>
        <authorList>
            <person name="Midha S."/>
            <person name="Bansal K."/>
            <person name="Sharma S."/>
            <person name="Kumar N."/>
            <person name="Patil P.P."/>
            <person name="Chaudhry V."/>
            <person name="Patil P.B."/>
        </authorList>
    </citation>
    <scope>NUCLEOTIDE SEQUENCE [LARGE SCALE GENOMIC DNA]</scope>
    <source>
        <strain evidence="4 5">NS354</strain>
    </source>
</reference>
<feature type="transmembrane region" description="Helical" evidence="2">
    <location>
        <begin position="109"/>
        <end position="137"/>
    </location>
</feature>
<evidence type="ECO:0000259" key="3">
    <source>
        <dbReference type="Pfam" id="PF10110"/>
    </source>
</evidence>
<keyword evidence="2" id="KW-0812">Transmembrane</keyword>
<feature type="transmembrane region" description="Helical" evidence="2">
    <location>
        <begin position="311"/>
        <end position="335"/>
    </location>
</feature>
<organism evidence="4 5">
    <name type="scientific">Leucobacter chromiiresistens</name>
    <dbReference type="NCBI Taxonomy" id="1079994"/>
    <lineage>
        <taxon>Bacteria</taxon>
        <taxon>Bacillati</taxon>
        <taxon>Actinomycetota</taxon>
        <taxon>Actinomycetes</taxon>
        <taxon>Micrococcales</taxon>
        <taxon>Microbacteriaceae</taxon>
        <taxon>Leucobacter</taxon>
    </lineage>
</organism>
<feature type="region of interest" description="Disordered" evidence="1">
    <location>
        <begin position="1"/>
        <end position="37"/>
    </location>
</feature>
<feature type="transmembrane region" description="Helical" evidence="2">
    <location>
        <begin position="208"/>
        <end position="240"/>
    </location>
</feature>
<feature type="compositionally biased region" description="Low complexity" evidence="1">
    <location>
        <begin position="28"/>
        <end position="37"/>
    </location>
</feature>
<dbReference type="PATRIC" id="fig|1079994.3.peg.428"/>
<keyword evidence="5" id="KW-1185">Reference proteome</keyword>
<evidence type="ECO:0000256" key="1">
    <source>
        <dbReference type="SAM" id="MobiDB-lite"/>
    </source>
</evidence>
<name>A0A147ERF2_9MICO</name>
<accession>A0A147ERF2</accession>
<proteinExistence type="predicted"/>
<protein>
    <recommendedName>
        <fullName evidence="3">Glycerophosphoryl diester phosphodiesterase membrane domain-containing protein</fullName>
    </recommendedName>
</protein>
<comment type="caution">
    <text evidence="4">The sequence shown here is derived from an EMBL/GenBank/DDBJ whole genome shotgun (WGS) entry which is preliminary data.</text>
</comment>
<dbReference type="AlphaFoldDB" id="A0A147ERF2"/>